<evidence type="ECO:0000313" key="2">
    <source>
        <dbReference type="EMBL" id="TYR74980.1"/>
    </source>
</evidence>
<evidence type="ECO:0000313" key="3">
    <source>
        <dbReference type="Proteomes" id="UP000323317"/>
    </source>
</evidence>
<accession>A0A5D4KDW2</accession>
<feature type="coiled-coil region" evidence="1">
    <location>
        <begin position="38"/>
        <end position="65"/>
    </location>
</feature>
<dbReference type="AlphaFoldDB" id="A0A5D4KDW2"/>
<proteinExistence type="predicted"/>
<reference evidence="2 3" key="1">
    <citation type="submission" date="2019-08" db="EMBL/GenBank/DDBJ databases">
        <title>Bacillus genomes from the desert of Cuatro Cienegas, Coahuila.</title>
        <authorList>
            <person name="Olmedo-Alvarez G."/>
        </authorList>
    </citation>
    <scope>NUCLEOTIDE SEQUENCE [LARGE SCALE GENOMIC DNA]</scope>
    <source>
        <strain evidence="2 3">CH40_1T</strain>
    </source>
</reference>
<dbReference type="Proteomes" id="UP000323317">
    <property type="component" value="Unassembled WGS sequence"/>
</dbReference>
<name>A0A5D4KDW2_9BACI</name>
<comment type="caution">
    <text evidence="2">The sequence shown here is derived from an EMBL/GenBank/DDBJ whole genome shotgun (WGS) entry which is preliminary data.</text>
</comment>
<protein>
    <submittedName>
        <fullName evidence="2">Uncharacterized protein</fullName>
    </submittedName>
</protein>
<evidence type="ECO:0000256" key="1">
    <source>
        <dbReference type="SAM" id="Coils"/>
    </source>
</evidence>
<sequence length="125" mass="13953">MGWALAILFGSAVILLILSFIKTAQSKSSVEQQIEHSSISLMNEVHELQKQIRNIELDAEITAKQAGAMEASAKERLLLREILDMHKRGYSIESISSKNGLNPHEVEMMLAPYTARKMERGMAAQ</sequence>
<gene>
    <name evidence="2" type="ORF">FZC79_12610</name>
</gene>
<organism evidence="2 3">
    <name type="scientific">Rossellomorea vietnamensis</name>
    <dbReference type="NCBI Taxonomy" id="218284"/>
    <lineage>
        <taxon>Bacteria</taxon>
        <taxon>Bacillati</taxon>
        <taxon>Bacillota</taxon>
        <taxon>Bacilli</taxon>
        <taxon>Bacillales</taxon>
        <taxon>Bacillaceae</taxon>
        <taxon>Rossellomorea</taxon>
    </lineage>
</organism>
<keyword evidence="1" id="KW-0175">Coiled coil</keyword>
<dbReference type="EMBL" id="VTEH01000009">
    <property type="protein sequence ID" value="TYR74980.1"/>
    <property type="molecule type" value="Genomic_DNA"/>
</dbReference>